<accession>A0A834MGQ8</accession>
<keyword evidence="1" id="KW-1133">Transmembrane helix</keyword>
<feature type="transmembrane region" description="Helical" evidence="1">
    <location>
        <begin position="74"/>
        <end position="99"/>
    </location>
</feature>
<comment type="caution">
    <text evidence="2">The sequence shown here is derived from an EMBL/GenBank/DDBJ whole genome shotgun (WGS) entry which is preliminary data.</text>
</comment>
<feature type="transmembrane region" description="Helical" evidence="1">
    <location>
        <begin position="261"/>
        <end position="291"/>
    </location>
</feature>
<name>A0A834MGQ8_RHYFE</name>
<reference evidence="2" key="1">
    <citation type="submission" date="2020-08" db="EMBL/GenBank/DDBJ databases">
        <title>Genome sequencing and assembly of the red palm weevil Rhynchophorus ferrugineus.</title>
        <authorList>
            <person name="Dias G.B."/>
            <person name="Bergman C.M."/>
            <person name="Manee M."/>
        </authorList>
    </citation>
    <scope>NUCLEOTIDE SEQUENCE</scope>
    <source>
        <strain evidence="2">AA-2017</strain>
        <tissue evidence="2">Whole larva</tissue>
    </source>
</reference>
<evidence type="ECO:0000313" key="3">
    <source>
        <dbReference type="Proteomes" id="UP000625711"/>
    </source>
</evidence>
<evidence type="ECO:0008006" key="4">
    <source>
        <dbReference type="Google" id="ProtNLM"/>
    </source>
</evidence>
<sequence length="321" mass="36781">MAKGTKDIEKGPGMTFTTYVSKCKGILRIALLWILIISDILLLLYGFVILGLGVHVKQENILITTLVYRTTFDIIGSICIGVGVLTFTLIAPVGIIAAYWSHRTLLKLHNVVLLIFLMVEGVVLWYSVRYYERNNLMSFKEHLEQACDGLIVNYDTNPMQCCAQADVDICIPYRTKQQYKGKKTAIFESDCRDAKPFYQELLLFVYDAMIITCFTIIIQALAFLFGYFFQKTIPPKYMIEAPNLPQVVKEKKRKRKTQGSFVRLVLVIFIIKRVVFFFIFPIIVTIIFYFMKKSTEKVEVPVDGLGSMKLWDIIKSVVGVK</sequence>
<feature type="transmembrane region" description="Helical" evidence="1">
    <location>
        <begin position="111"/>
        <end position="128"/>
    </location>
</feature>
<proteinExistence type="predicted"/>
<dbReference type="Proteomes" id="UP000625711">
    <property type="component" value="Unassembled WGS sequence"/>
</dbReference>
<keyword evidence="3" id="KW-1185">Reference proteome</keyword>
<dbReference type="EMBL" id="JAACXV010000367">
    <property type="protein sequence ID" value="KAF7279360.1"/>
    <property type="molecule type" value="Genomic_DNA"/>
</dbReference>
<evidence type="ECO:0000313" key="2">
    <source>
        <dbReference type="EMBL" id="KAF7279360.1"/>
    </source>
</evidence>
<dbReference type="AlphaFoldDB" id="A0A834MGQ8"/>
<keyword evidence="1" id="KW-0812">Transmembrane</keyword>
<organism evidence="2 3">
    <name type="scientific">Rhynchophorus ferrugineus</name>
    <name type="common">Red palm weevil</name>
    <name type="synonym">Curculio ferrugineus</name>
    <dbReference type="NCBI Taxonomy" id="354439"/>
    <lineage>
        <taxon>Eukaryota</taxon>
        <taxon>Metazoa</taxon>
        <taxon>Ecdysozoa</taxon>
        <taxon>Arthropoda</taxon>
        <taxon>Hexapoda</taxon>
        <taxon>Insecta</taxon>
        <taxon>Pterygota</taxon>
        <taxon>Neoptera</taxon>
        <taxon>Endopterygota</taxon>
        <taxon>Coleoptera</taxon>
        <taxon>Polyphaga</taxon>
        <taxon>Cucujiformia</taxon>
        <taxon>Curculionidae</taxon>
        <taxon>Dryophthorinae</taxon>
        <taxon>Rhynchophorus</taxon>
    </lineage>
</organism>
<evidence type="ECO:0000256" key="1">
    <source>
        <dbReference type="SAM" id="Phobius"/>
    </source>
</evidence>
<protein>
    <recommendedName>
        <fullName evidence="4">Tetraspanin</fullName>
    </recommendedName>
</protein>
<feature type="transmembrane region" description="Helical" evidence="1">
    <location>
        <begin position="30"/>
        <end position="54"/>
    </location>
</feature>
<keyword evidence="1" id="KW-0472">Membrane</keyword>
<feature type="transmembrane region" description="Helical" evidence="1">
    <location>
        <begin position="203"/>
        <end position="229"/>
    </location>
</feature>
<gene>
    <name evidence="2" type="ORF">GWI33_007344</name>
</gene>